<feature type="transmembrane region" description="Helical" evidence="1">
    <location>
        <begin position="396"/>
        <end position="414"/>
    </location>
</feature>
<feature type="transmembrane region" description="Helical" evidence="1">
    <location>
        <begin position="426"/>
        <end position="451"/>
    </location>
</feature>
<evidence type="ECO:0000256" key="1">
    <source>
        <dbReference type="SAM" id="Phobius"/>
    </source>
</evidence>
<name>A0A4S3TU19_9EURY</name>
<comment type="caution">
    <text evidence="3">The sequence shown here is derived from an EMBL/GenBank/DDBJ whole genome shotgun (WGS) entry which is preliminary data.</text>
</comment>
<keyword evidence="4" id="KW-1185">Reference proteome</keyword>
<dbReference type="EMBL" id="RBZW01000012">
    <property type="protein sequence ID" value="THE66138.1"/>
    <property type="molecule type" value="Genomic_DNA"/>
</dbReference>
<feature type="domain" description="DUF112" evidence="2">
    <location>
        <begin position="18"/>
        <end position="446"/>
    </location>
</feature>
<gene>
    <name evidence="3" type="ORF">D8Y22_04250</name>
</gene>
<dbReference type="Proteomes" id="UP000318864">
    <property type="component" value="Unassembled WGS sequence"/>
</dbReference>
<keyword evidence="1" id="KW-0472">Membrane</keyword>
<feature type="transmembrane region" description="Helical" evidence="1">
    <location>
        <begin position="165"/>
        <end position="185"/>
    </location>
</feature>
<proteinExistence type="predicted"/>
<dbReference type="InterPro" id="IPR002823">
    <property type="entry name" value="DUF112_TM"/>
</dbReference>
<feature type="transmembrane region" description="Helical" evidence="1">
    <location>
        <begin position="325"/>
        <end position="348"/>
    </location>
</feature>
<feature type="transmembrane region" description="Helical" evidence="1">
    <location>
        <begin position="108"/>
        <end position="130"/>
    </location>
</feature>
<feature type="transmembrane region" description="Helical" evidence="1">
    <location>
        <begin position="472"/>
        <end position="494"/>
    </location>
</feature>
<feature type="transmembrane region" description="Helical" evidence="1">
    <location>
        <begin position="44"/>
        <end position="69"/>
    </location>
</feature>
<evidence type="ECO:0000313" key="3">
    <source>
        <dbReference type="EMBL" id="THE66138.1"/>
    </source>
</evidence>
<organism evidence="3 4">
    <name type="scientific">Salinadaptatus halalkaliphilus</name>
    <dbReference type="NCBI Taxonomy" id="2419781"/>
    <lineage>
        <taxon>Archaea</taxon>
        <taxon>Methanobacteriati</taxon>
        <taxon>Methanobacteriota</taxon>
        <taxon>Stenosarchaea group</taxon>
        <taxon>Halobacteria</taxon>
        <taxon>Halobacteriales</taxon>
        <taxon>Natrialbaceae</taxon>
        <taxon>Salinadaptatus</taxon>
    </lineage>
</organism>
<feature type="transmembrane region" description="Helical" evidence="1">
    <location>
        <begin position="360"/>
        <end position="384"/>
    </location>
</feature>
<protein>
    <recommendedName>
        <fullName evidence="2">DUF112 domain-containing protein</fullName>
    </recommendedName>
</protein>
<dbReference type="AlphaFoldDB" id="A0A4S3TU19"/>
<dbReference type="PANTHER" id="PTHR35342:SF5">
    <property type="entry name" value="TRICARBOXYLIC TRANSPORT PROTEIN"/>
    <property type="match status" value="1"/>
</dbReference>
<keyword evidence="1" id="KW-1133">Transmembrane helix</keyword>
<feature type="transmembrane region" description="Helical" evidence="1">
    <location>
        <begin position="136"/>
        <end position="158"/>
    </location>
</feature>
<keyword evidence="1" id="KW-0812">Transmembrane</keyword>
<dbReference type="PANTHER" id="PTHR35342">
    <property type="entry name" value="TRICARBOXYLIC TRANSPORT PROTEIN"/>
    <property type="match status" value="1"/>
</dbReference>
<sequence length="504" mass="52416">MVSTIVESLGMVAQPEIIAFILLGLIAGIIFGALPGVGGVLGMAIVLPLTIPLGGLEANILLVAIYSGAYYGASIAAILINVPGTAAAAATTFDGYPMTQQGDARRALGISAAASAIGGGLTMLVLVALVPYLAPIVLAFGAPQIFLLALFGIVMIGVIASRQSLIKGVLSGMFGVVIMTIGISPVGPQVRYQFLPESAEAIQPMMLFDGFDFIAILIGMFALGEMLRIATIRGQLVEEINVQGSIFAGVYDVFRHPLLTLKSAAIGMGVGSIPGVGGSAANFFSYSEALRSAKDAMSFGQGDPRGVISAEASNNATIAGSLIPVLSFGIPGSAGTAVLLGGFILHGIQPGPELFGEEIAFTYALIFSLILGNIFIMLIGLFVISKHGPLLGRVDIDLLIPIVMAFAVTGAYALRSNWLDVATVFIFGILAFYMVKYGYSVIALVIGAVLAEIIETNLNRSMSLSEGSLLIFFDDPLSLFLVAALLVFALGPYLGPKLKQRFDV</sequence>
<feature type="transmembrane region" description="Helical" evidence="1">
    <location>
        <begin position="17"/>
        <end position="37"/>
    </location>
</feature>
<dbReference type="RefSeq" id="WP_141463480.1">
    <property type="nucleotide sequence ID" value="NZ_RBZW01000012.1"/>
</dbReference>
<dbReference type="Pfam" id="PF01970">
    <property type="entry name" value="TctA"/>
    <property type="match status" value="1"/>
</dbReference>
<evidence type="ECO:0000259" key="2">
    <source>
        <dbReference type="Pfam" id="PF01970"/>
    </source>
</evidence>
<reference evidence="3 4" key="1">
    <citation type="submission" date="2018-10" db="EMBL/GenBank/DDBJ databases">
        <title>Natronolimnobius sp. XQ-INN 246 isolated from Inner Mongolia Autonomous Region of China.</title>
        <authorList>
            <person name="Xue Q."/>
        </authorList>
    </citation>
    <scope>NUCLEOTIDE SEQUENCE [LARGE SCALE GENOMIC DNA]</scope>
    <source>
        <strain evidence="3 4">XQ-INN 246</strain>
    </source>
</reference>
<dbReference type="OrthoDB" id="199846at2157"/>
<evidence type="ECO:0000313" key="4">
    <source>
        <dbReference type="Proteomes" id="UP000318864"/>
    </source>
</evidence>
<feature type="transmembrane region" description="Helical" evidence="1">
    <location>
        <begin position="205"/>
        <end position="223"/>
    </location>
</feature>
<accession>A0A4S3TU19</accession>